<evidence type="ECO:0000259" key="2">
    <source>
        <dbReference type="Pfam" id="PF20153"/>
    </source>
</evidence>
<gene>
    <name evidence="3" type="ORF">BD410DRAFT_207416</name>
</gene>
<dbReference type="InterPro" id="IPR045338">
    <property type="entry name" value="DUF6535"/>
</dbReference>
<sequence length="746" mass="84351">MDSLLIFVSDRTCFLRLVSNVSRQAALFSASVTAFVIESYKTLFQDSGGVSVDVLLQISRQIANGTQATSAVRPTFQPDSTDIAINIFWFLSLSFSLACALAAVLVRQWACQYLRFPRSFSSTTEQASARQFLFENMAWWRMELVVETIPAPLHISLILFFIGLLLFARSISVTLAVYLLCFTMISGAAYAFITVTPLFFPGCPYKTPFSASVGLLVRIGKPPLKAIWIFITVSLASLVLLLSSSLYALIKLFLPSATIPKWNWESTQHIRSRFNRLVRHGRGTDFSLRGMRATIRESRLILVRLPFKVVALTTSVWTSSVSSLNRASLSVSTLVVERRRSFRNELSARDARALRWAVGFSKKDVDLLTILMSVPEIVQMHDSNKEIRLILWMSGITSQTHRLLRSSALIGSLVKTQSVLLACLETIIWSTQCSTHILEEENAWVDGGTSVIDDLLHDLSNGELSGGTFQWKPRISRLLNALVQIYSYVGPTFWKNLYWLWLRKYSGEITRYCRKVMAVLLISSKLHHDRASLTFRQAFRDLVDFMNRFSRMQNSRVEYCQVLRGFRVGWVSQLLNISFRDINSSSAFDATIWSSLCDSATHLLPFPFSTPDSQEGIFTLVNGSCRPVHAGQPLPVENLFDSKRADVMLTAYFQVLFGEADGQFEPFKSFRIPMNGNFISRVHVYRKEGPPFQKLGKIIEIPFDVYCSILDDLMSSIQMLPPEYQPPDPSSSIYFTTYKDLIAEAI</sequence>
<dbReference type="EMBL" id="ML170174">
    <property type="protein sequence ID" value="TDL22542.1"/>
    <property type="molecule type" value="Genomic_DNA"/>
</dbReference>
<proteinExistence type="predicted"/>
<dbReference type="Proteomes" id="UP000294933">
    <property type="component" value="Unassembled WGS sequence"/>
</dbReference>
<name>A0A4Y7Q5W4_9AGAM</name>
<evidence type="ECO:0000256" key="1">
    <source>
        <dbReference type="SAM" id="Phobius"/>
    </source>
</evidence>
<evidence type="ECO:0000313" key="3">
    <source>
        <dbReference type="EMBL" id="TDL22542.1"/>
    </source>
</evidence>
<keyword evidence="1" id="KW-0812">Transmembrane</keyword>
<feature type="domain" description="DUF6535" evidence="2">
    <location>
        <begin position="1"/>
        <end position="168"/>
    </location>
</feature>
<feature type="transmembrane region" description="Helical" evidence="1">
    <location>
        <begin position="226"/>
        <end position="250"/>
    </location>
</feature>
<feature type="transmembrane region" description="Helical" evidence="1">
    <location>
        <begin position="149"/>
        <end position="168"/>
    </location>
</feature>
<feature type="transmembrane region" description="Helical" evidence="1">
    <location>
        <begin position="175"/>
        <end position="200"/>
    </location>
</feature>
<dbReference type="VEuPathDB" id="FungiDB:BD410DRAFT_207416"/>
<dbReference type="AlphaFoldDB" id="A0A4Y7Q5W4"/>
<evidence type="ECO:0000313" key="4">
    <source>
        <dbReference type="Proteomes" id="UP000294933"/>
    </source>
</evidence>
<dbReference type="OrthoDB" id="3219854at2759"/>
<keyword evidence="4" id="KW-1185">Reference proteome</keyword>
<keyword evidence="1" id="KW-1133">Transmembrane helix</keyword>
<organism evidence="3 4">
    <name type="scientific">Rickenella mellea</name>
    <dbReference type="NCBI Taxonomy" id="50990"/>
    <lineage>
        <taxon>Eukaryota</taxon>
        <taxon>Fungi</taxon>
        <taxon>Dikarya</taxon>
        <taxon>Basidiomycota</taxon>
        <taxon>Agaricomycotina</taxon>
        <taxon>Agaricomycetes</taxon>
        <taxon>Hymenochaetales</taxon>
        <taxon>Rickenellaceae</taxon>
        <taxon>Rickenella</taxon>
    </lineage>
</organism>
<reference evidence="3 4" key="1">
    <citation type="submission" date="2018-06" db="EMBL/GenBank/DDBJ databases">
        <title>A transcriptomic atlas of mushroom development highlights an independent origin of complex multicellularity.</title>
        <authorList>
            <consortium name="DOE Joint Genome Institute"/>
            <person name="Krizsan K."/>
            <person name="Almasi E."/>
            <person name="Merenyi Z."/>
            <person name="Sahu N."/>
            <person name="Viragh M."/>
            <person name="Koszo T."/>
            <person name="Mondo S."/>
            <person name="Kiss B."/>
            <person name="Balint B."/>
            <person name="Kues U."/>
            <person name="Barry K."/>
            <person name="Hegedus J.C."/>
            <person name="Henrissat B."/>
            <person name="Johnson J."/>
            <person name="Lipzen A."/>
            <person name="Ohm R."/>
            <person name="Nagy I."/>
            <person name="Pangilinan J."/>
            <person name="Yan J."/>
            <person name="Xiong Y."/>
            <person name="Grigoriev I.V."/>
            <person name="Hibbett D.S."/>
            <person name="Nagy L.G."/>
        </authorList>
    </citation>
    <scope>NUCLEOTIDE SEQUENCE [LARGE SCALE GENOMIC DNA]</scope>
    <source>
        <strain evidence="3 4">SZMC22713</strain>
    </source>
</reference>
<keyword evidence="1" id="KW-0472">Membrane</keyword>
<feature type="transmembrane region" description="Helical" evidence="1">
    <location>
        <begin position="83"/>
        <end position="106"/>
    </location>
</feature>
<accession>A0A4Y7Q5W4</accession>
<dbReference type="Pfam" id="PF20153">
    <property type="entry name" value="DUF6535"/>
    <property type="match status" value="1"/>
</dbReference>
<protein>
    <recommendedName>
        <fullName evidence="2">DUF6535 domain-containing protein</fullName>
    </recommendedName>
</protein>